<dbReference type="InterPro" id="IPR044524">
    <property type="entry name" value="Isoase_HisA-like"/>
</dbReference>
<organism evidence="6 7">
    <name type="scientific">Methyloradius palustris</name>
    <dbReference type="NCBI Taxonomy" id="2778876"/>
    <lineage>
        <taxon>Bacteria</taxon>
        <taxon>Pseudomonadati</taxon>
        <taxon>Pseudomonadota</taxon>
        <taxon>Betaproteobacteria</taxon>
        <taxon>Nitrosomonadales</taxon>
        <taxon>Methylophilaceae</taxon>
        <taxon>Methyloradius</taxon>
    </lineage>
</organism>
<evidence type="ECO:0000256" key="1">
    <source>
        <dbReference type="ARBA" id="ARBA00009667"/>
    </source>
</evidence>
<dbReference type="Gene3D" id="3.20.20.70">
    <property type="entry name" value="Aldolase class I"/>
    <property type="match status" value="1"/>
</dbReference>
<evidence type="ECO:0000256" key="3">
    <source>
        <dbReference type="ARBA" id="ARBA00023102"/>
    </source>
</evidence>
<keyword evidence="2 5" id="KW-0028">Amino-acid biosynthesis</keyword>
<dbReference type="KEGG" id="mpau:ZMTM_11910"/>
<reference evidence="6" key="1">
    <citation type="journal article" date="2021" name="Arch. Microbiol.">
        <title>Methyloradius palustris gen. nov., sp. nov., a methanol-oxidizing bacterium isolated from snow.</title>
        <authorList>
            <person name="Miyadera T."/>
            <person name="Kojima H."/>
            <person name="Fukui M."/>
        </authorList>
    </citation>
    <scope>NUCLEOTIDE SEQUENCE</scope>
    <source>
        <strain evidence="6">Zm11</strain>
    </source>
</reference>
<dbReference type="RefSeq" id="WP_221765415.1">
    <property type="nucleotide sequence ID" value="NZ_AP024110.1"/>
</dbReference>
<comment type="similarity">
    <text evidence="1 5">Belongs to the HisA/HisF family.</text>
</comment>
<dbReference type="InterPro" id="IPR011060">
    <property type="entry name" value="RibuloseP-bd_barrel"/>
</dbReference>
<evidence type="ECO:0000256" key="2">
    <source>
        <dbReference type="ARBA" id="ARBA00022605"/>
    </source>
</evidence>
<dbReference type="AlphaFoldDB" id="A0A8D5FZD7"/>
<dbReference type="Pfam" id="PF00977">
    <property type="entry name" value="His_biosynth"/>
    <property type="match status" value="1"/>
</dbReference>
<dbReference type="Proteomes" id="UP000826722">
    <property type="component" value="Chromosome"/>
</dbReference>
<dbReference type="PANTHER" id="PTHR43090:SF2">
    <property type="entry name" value="1-(5-PHOSPHORIBOSYL)-5-[(5-PHOSPHORIBOSYLAMINO)METHYLIDENEAMINO] IMIDAZOLE-4-CARBOXAMIDE ISOMERASE"/>
    <property type="match status" value="1"/>
</dbReference>
<dbReference type="GO" id="GO:0000105">
    <property type="term" value="P:L-histidine biosynthetic process"/>
    <property type="evidence" value="ECO:0007669"/>
    <property type="project" value="UniProtKB-KW"/>
</dbReference>
<evidence type="ECO:0000256" key="4">
    <source>
        <dbReference type="ARBA" id="ARBA00029440"/>
    </source>
</evidence>
<keyword evidence="7" id="KW-1185">Reference proteome</keyword>
<dbReference type="GO" id="GO:0003949">
    <property type="term" value="F:1-(5-phosphoribosyl)-5-[(5-phosphoribosylamino)methylideneamino]imidazole-4-carboxamide isomerase activity"/>
    <property type="evidence" value="ECO:0007669"/>
    <property type="project" value="InterPro"/>
</dbReference>
<evidence type="ECO:0000313" key="6">
    <source>
        <dbReference type="EMBL" id="BCM24932.1"/>
    </source>
</evidence>
<dbReference type="PANTHER" id="PTHR43090">
    <property type="entry name" value="1-(5-PHOSPHORIBOSYL)-5-[(5-PHOSPHORIBOSYLAMINO)METHYLIDENEAMINO] IMIDAZOLE-4-CARBOXAMIDE ISOMERASE"/>
    <property type="match status" value="1"/>
</dbReference>
<evidence type="ECO:0000256" key="5">
    <source>
        <dbReference type="RuleBase" id="RU003657"/>
    </source>
</evidence>
<dbReference type="CDD" id="cd04723">
    <property type="entry name" value="HisA_HisF"/>
    <property type="match status" value="1"/>
</dbReference>
<keyword evidence="3 5" id="KW-0368">Histidine biosynthesis</keyword>
<comment type="pathway">
    <text evidence="4">Amino-acid biosynthesis.</text>
</comment>
<dbReference type="InterPro" id="IPR006062">
    <property type="entry name" value="His_biosynth"/>
</dbReference>
<proteinExistence type="inferred from homology"/>
<name>A0A8D5FZD7_9PROT</name>
<dbReference type="SUPFAM" id="SSF51366">
    <property type="entry name" value="Ribulose-phoshate binding barrel"/>
    <property type="match status" value="1"/>
</dbReference>
<protein>
    <submittedName>
        <fullName evidence="6">Nickel transporter</fullName>
    </submittedName>
</protein>
<dbReference type="InterPro" id="IPR013785">
    <property type="entry name" value="Aldolase_TIM"/>
</dbReference>
<evidence type="ECO:0000313" key="7">
    <source>
        <dbReference type="Proteomes" id="UP000826722"/>
    </source>
</evidence>
<gene>
    <name evidence="6" type="ORF">ZMTM_11910</name>
</gene>
<dbReference type="EMBL" id="AP024110">
    <property type="protein sequence ID" value="BCM24932.1"/>
    <property type="molecule type" value="Genomic_DNA"/>
</dbReference>
<dbReference type="GO" id="GO:0000162">
    <property type="term" value="P:L-tryptophan biosynthetic process"/>
    <property type="evidence" value="ECO:0007669"/>
    <property type="project" value="TreeGrafter"/>
</dbReference>
<accession>A0A8D5FZD7</accession>
<sequence>MKIIPVIDLLDGQVVHAKLGDRQNYQAIISTLCDSSEPLDIVHALMRLYRFDRLYIADLNAIQKHGNHLQIITEIQHHYPKLEIWLDAGFSVLEATFVWADLDIRLVVGTESLIDIADYHAIMKDDAAKEIVLSLDFKQDGYHGPLALLHEPSLWPKNVIIMSLPKVGSGLGPDIKKLSEFVIKNPQHHFYAAGGVRHAKDLLELHKLGIQGALVASAIHSGLLNQKSINETSLLR</sequence>
<dbReference type="GO" id="GO:0005737">
    <property type="term" value="C:cytoplasm"/>
    <property type="evidence" value="ECO:0007669"/>
    <property type="project" value="TreeGrafter"/>
</dbReference>